<dbReference type="PRINTS" id="PR00084">
    <property type="entry name" value="MTLDHDRGNASE"/>
</dbReference>
<dbReference type="EMBL" id="CP158568">
    <property type="protein sequence ID" value="XBY43358.1"/>
    <property type="molecule type" value="Genomic_DNA"/>
</dbReference>
<proteinExistence type="predicted"/>
<keyword evidence="2" id="KW-0520">NAD</keyword>
<evidence type="ECO:0000256" key="2">
    <source>
        <dbReference type="ARBA" id="ARBA00023027"/>
    </source>
</evidence>
<evidence type="ECO:0000259" key="4">
    <source>
        <dbReference type="Pfam" id="PF08125"/>
    </source>
</evidence>
<dbReference type="PROSITE" id="PS00974">
    <property type="entry name" value="MANNITOL_DHGENASE"/>
    <property type="match status" value="1"/>
</dbReference>
<dbReference type="PANTHER" id="PTHR43362">
    <property type="entry name" value="MANNITOL DEHYDROGENASE DSF1-RELATED"/>
    <property type="match status" value="1"/>
</dbReference>
<dbReference type="GO" id="GO:0019594">
    <property type="term" value="P:mannitol metabolic process"/>
    <property type="evidence" value="ECO:0007669"/>
    <property type="project" value="InterPro"/>
</dbReference>
<dbReference type="Pfam" id="PF08125">
    <property type="entry name" value="Mannitol_dh_C"/>
    <property type="match status" value="1"/>
</dbReference>
<protein>
    <submittedName>
        <fullName evidence="5">Mannitol dehydrogenase family protein</fullName>
        <ecNumber evidence="5">1.1.1.-</ecNumber>
    </submittedName>
</protein>
<dbReference type="InterPro" id="IPR023027">
    <property type="entry name" value="Mannitol_DH_CS"/>
</dbReference>
<keyword evidence="1 5" id="KW-0560">Oxidoreductase</keyword>
<dbReference type="InterPro" id="IPR013131">
    <property type="entry name" value="Mannitol_DH_N"/>
</dbReference>
<dbReference type="SUPFAM" id="SSF51735">
    <property type="entry name" value="NAD(P)-binding Rossmann-fold domains"/>
    <property type="match status" value="1"/>
</dbReference>
<organism evidence="5">
    <name type="scientific">Methyloraptor flagellatus</name>
    <dbReference type="NCBI Taxonomy" id="3162530"/>
    <lineage>
        <taxon>Bacteria</taxon>
        <taxon>Pseudomonadati</taxon>
        <taxon>Pseudomonadota</taxon>
        <taxon>Alphaproteobacteria</taxon>
        <taxon>Hyphomicrobiales</taxon>
        <taxon>Ancalomicrobiaceae</taxon>
        <taxon>Methyloraptor</taxon>
    </lineage>
</organism>
<dbReference type="AlphaFoldDB" id="A0AAU7X8D9"/>
<feature type="domain" description="Mannitol dehydrogenase C-terminal" evidence="4">
    <location>
        <begin position="285"/>
        <end position="478"/>
    </location>
</feature>
<feature type="domain" description="Mannitol dehydrogenase N-terminal" evidence="3">
    <location>
        <begin position="31"/>
        <end position="276"/>
    </location>
</feature>
<dbReference type="Gene3D" id="1.10.1040.10">
    <property type="entry name" value="N-(1-d-carboxylethyl)-l-norvaline Dehydrogenase, domain 2"/>
    <property type="match status" value="1"/>
</dbReference>
<evidence type="ECO:0000313" key="5">
    <source>
        <dbReference type="EMBL" id="XBY43358.1"/>
    </source>
</evidence>
<sequence length="491" mass="53040">MTLPRLSNATLADLPAAVERPAYDRAAIETGIVHLGVGAFHRAHQAVYTDAVLKDDPRWGILGVSLRNPDTRDALEPQDGLYTVAAVDGAGARLKIVGSSTGLVVAPEDPARLVEILARPTTRIVTLTVTEKGYCHDPATGRLNESDPGIRRDLEHIDRPKTAIGFLAAGLKRRFEAGVAPFTVLSCDNLPANGETVKRILSRFAELVDPAFGRFVASEVAFPSSMVDRIVPATTEADHATIAAALGVADHWPVMTEPFSQWVIEDHFTLGRPDWASAGAEFVSDVKPYELMKLRLLNGSHSTIAYLGYLMGRGTVSEAMAVPALKQLVAGLMDEEITPTLPTLSGFDVGRYKRSLVERFENPALKHRTWQIAMDGSQKLPQRLLGTIRDRIAAGASFERLALGVAAWMRYVTGLDEDGAPIDVRDPLAARLKAIGEAGRGDARHMVAGYLEVREVFGADLAGHADFRATLERHLTKLLAQGARATVEGLA</sequence>
<accession>A0AAU7X8D9</accession>
<dbReference type="PANTHER" id="PTHR43362:SF1">
    <property type="entry name" value="MANNITOL DEHYDROGENASE 2-RELATED"/>
    <property type="match status" value="1"/>
</dbReference>
<name>A0AAU7X8D9_9HYPH</name>
<dbReference type="KEGG" id="mflg:ABS361_14810"/>
<dbReference type="GO" id="GO:0016616">
    <property type="term" value="F:oxidoreductase activity, acting on the CH-OH group of donors, NAD or NADP as acceptor"/>
    <property type="evidence" value="ECO:0007669"/>
    <property type="project" value="TreeGrafter"/>
</dbReference>
<dbReference type="InterPro" id="IPR000669">
    <property type="entry name" value="Mannitol_DH"/>
</dbReference>
<evidence type="ECO:0000259" key="3">
    <source>
        <dbReference type="Pfam" id="PF01232"/>
    </source>
</evidence>
<dbReference type="Pfam" id="PF01232">
    <property type="entry name" value="Mannitol_dh"/>
    <property type="match status" value="1"/>
</dbReference>
<reference evidence="5" key="1">
    <citation type="submission" date="2024-06" db="EMBL/GenBank/DDBJ databases">
        <title>Methylostella associata gen. nov., sp. nov., a novel Ancalomicrobiaceae-affiliated facultatively methylotrophic bacteria that feed on methanotrophs of the genus Methylococcus.</title>
        <authorList>
            <person name="Saltykova V."/>
            <person name="Danilova O.V."/>
            <person name="Oshkin I.Y."/>
            <person name="Belova S.E."/>
            <person name="Pimenov N.V."/>
            <person name="Dedysh S.N."/>
        </authorList>
    </citation>
    <scope>NUCLEOTIDE SEQUENCE</scope>
    <source>
        <strain evidence="5">S20</strain>
    </source>
</reference>
<dbReference type="InterPro" id="IPR013328">
    <property type="entry name" value="6PGD_dom2"/>
</dbReference>
<gene>
    <name evidence="5" type="ORF">ABS361_14810</name>
</gene>
<dbReference type="InterPro" id="IPR008927">
    <property type="entry name" value="6-PGluconate_DH-like_C_sf"/>
</dbReference>
<dbReference type="Gene3D" id="3.40.50.720">
    <property type="entry name" value="NAD(P)-binding Rossmann-like Domain"/>
    <property type="match status" value="1"/>
</dbReference>
<dbReference type="SUPFAM" id="SSF48179">
    <property type="entry name" value="6-phosphogluconate dehydrogenase C-terminal domain-like"/>
    <property type="match status" value="1"/>
</dbReference>
<dbReference type="EC" id="1.1.1.-" evidence="5"/>
<evidence type="ECO:0000256" key="1">
    <source>
        <dbReference type="ARBA" id="ARBA00023002"/>
    </source>
</evidence>
<dbReference type="InterPro" id="IPR036291">
    <property type="entry name" value="NAD(P)-bd_dom_sf"/>
</dbReference>
<dbReference type="RefSeq" id="WP_407048458.1">
    <property type="nucleotide sequence ID" value="NZ_CP158568.1"/>
</dbReference>
<dbReference type="InterPro" id="IPR050988">
    <property type="entry name" value="Mannitol_DH/Oxidoreductase"/>
</dbReference>
<dbReference type="InterPro" id="IPR013118">
    <property type="entry name" value="Mannitol_DH_C"/>
</dbReference>